<comment type="caution">
    <text evidence="1">The sequence shown here is derived from an EMBL/GenBank/DDBJ whole genome shotgun (WGS) entry which is preliminary data.</text>
</comment>
<organism evidence="1 2">
    <name type="scientific">Tsukamurella spumae</name>
    <dbReference type="NCBI Taxonomy" id="44753"/>
    <lineage>
        <taxon>Bacteria</taxon>
        <taxon>Bacillati</taxon>
        <taxon>Actinomycetota</taxon>
        <taxon>Actinomycetes</taxon>
        <taxon>Mycobacteriales</taxon>
        <taxon>Tsukamurellaceae</taxon>
        <taxon>Tsukamurella</taxon>
    </lineage>
</organism>
<protein>
    <submittedName>
        <fullName evidence="1">Uncharacterized protein</fullName>
    </submittedName>
</protein>
<name>A0A846X1Q6_9ACTN</name>
<dbReference type="RefSeq" id="WP_168546520.1">
    <property type="nucleotide sequence ID" value="NZ_BAAAKS010000054.1"/>
</dbReference>
<sequence length="118" mass="13021">MEQIQVDESVAKLGFVRVCEHHCPIGWYEAKLEGFGAKPIETLIRVAERLGKVWGGTGADNYRHELVLLGADGDMGSDAQIPGESWDWWVQAADLRLSLVDDCYGCPTCSIELVTAVR</sequence>
<proteinExistence type="predicted"/>
<evidence type="ECO:0000313" key="1">
    <source>
        <dbReference type="EMBL" id="NKY19527.1"/>
    </source>
</evidence>
<gene>
    <name evidence="1" type="ORF">HF999_14260</name>
</gene>
<accession>A0A846X1Q6</accession>
<keyword evidence="2" id="KW-1185">Reference proteome</keyword>
<dbReference type="Proteomes" id="UP000582646">
    <property type="component" value="Unassembled WGS sequence"/>
</dbReference>
<dbReference type="EMBL" id="JAAXOQ010000018">
    <property type="protein sequence ID" value="NKY19527.1"/>
    <property type="molecule type" value="Genomic_DNA"/>
</dbReference>
<dbReference type="AlphaFoldDB" id="A0A846X1Q6"/>
<reference evidence="1 2" key="1">
    <citation type="submission" date="2020-04" db="EMBL/GenBank/DDBJ databases">
        <title>MicrobeNet Type strains.</title>
        <authorList>
            <person name="Nicholson A.C."/>
        </authorList>
    </citation>
    <scope>NUCLEOTIDE SEQUENCE [LARGE SCALE GENOMIC DNA]</scope>
    <source>
        <strain evidence="1 2">DSM 44113</strain>
    </source>
</reference>
<evidence type="ECO:0000313" key="2">
    <source>
        <dbReference type="Proteomes" id="UP000582646"/>
    </source>
</evidence>